<dbReference type="Pfam" id="PF00912">
    <property type="entry name" value="Transgly"/>
    <property type="match status" value="1"/>
</dbReference>
<organism evidence="6 7">
    <name type="scientific">Pseudoteredinibacter isoporae</name>
    <dbReference type="NCBI Taxonomy" id="570281"/>
    <lineage>
        <taxon>Bacteria</taxon>
        <taxon>Pseudomonadati</taxon>
        <taxon>Pseudomonadota</taxon>
        <taxon>Gammaproteobacteria</taxon>
        <taxon>Cellvibrionales</taxon>
        <taxon>Cellvibrionaceae</taxon>
        <taxon>Pseudoteredinibacter</taxon>
    </lineage>
</organism>
<dbReference type="GO" id="GO:0009252">
    <property type="term" value="P:peptidoglycan biosynthetic process"/>
    <property type="evidence" value="ECO:0007669"/>
    <property type="project" value="TreeGrafter"/>
</dbReference>
<keyword evidence="3" id="KW-0472">Membrane</keyword>
<keyword evidence="2" id="KW-0808">Transferase</keyword>
<dbReference type="InterPro" id="IPR023346">
    <property type="entry name" value="Lysozyme-like_dom_sf"/>
</dbReference>
<accession>A0A7X0JV62</accession>
<sequence>MPLDITEIIHQAYRSFTWGQLFLFPLLTSVLLINPARLPLSWNLRIHQALLIGMLLLPLSLLDWHSVKGWNTVQEAHRSTPLSNDHPLITGIKQSETQTIYESPGLLSHQDFSLRPDDFLYFLSGLLLFASSLGLMLFVVRLLINHFYLRGLFRQANTTVKQGSFCIVRSNSIRSAFSIGFLKKRVFLPASLLKGSAEEALIIEHEKTHFNCRHHYWTLAEQCLRHVFWFNPLMHHFHRRGELLRELQCDQITVCKSSPLHYSKLLLSSAQRVQGEAKRSPGTQHWLHKKTLKRRLQMLLKAQSFNKKLILIPGGILLISFVLLATAQWQNQDHYLEELALNHIEHEYQISLKKHPAVKYAEVPQSLTQALLKHEDQDFFNHNGISLKATSRAMLSNFSAWLSGEGRFVSGGSTITQQLAKSFLKEKRSLSRKMREAKLARIIEANFSKEEILEMYLNRVYFGNNAWGLASASHRYFSKPYQKLNLSEAAMLIPFLEAPTQYNMIKNPQLASSRQLNLLRKLEQ</sequence>
<evidence type="ECO:0000313" key="6">
    <source>
        <dbReference type="EMBL" id="MBB6522868.1"/>
    </source>
</evidence>
<name>A0A7X0JV62_9GAMM</name>
<keyword evidence="7" id="KW-1185">Reference proteome</keyword>
<dbReference type="InterPro" id="IPR001264">
    <property type="entry name" value="Glyco_trans_51"/>
</dbReference>
<dbReference type="PANTHER" id="PTHR32282">
    <property type="entry name" value="BINDING PROTEIN TRANSPEPTIDASE, PUTATIVE-RELATED"/>
    <property type="match status" value="1"/>
</dbReference>
<feature type="transmembrane region" description="Helical" evidence="3">
    <location>
        <begin position="12"/>
        <end position="32"/>
    </location>
</feature>
<gene>
    <name evidence="6" type="ORF">HNR48_003153</name>
</gene>
<dbReference type="Gene3D" id="1.10.3810.10">
    <property type="entry name" value="Biosynthetic peptidoglycan transglycosylase-like"/>
    <property type="match status" value="1"/>
</dbReference>
<dbReference type="PANTHER" id="PTHR32282:SF33">
    <property type="entry name" value="PEPTIDOGLYCAN GLYCOSYLTRANSFERASE"/>
    <property type="match status" value="1"/>
</dbReference>
<evidence type="ECO:0000259" key="4">
    <source>
        <dbReference type="Pfam" id="PF00912"/>
    </source>
</evidence>
<keyword evidence="3" id="KW-0812">Transmembrane</keyword>
<dbReference type="GO" id="GO:0030288">
    <property type="term" value="C:outer membrane-bounded periplasmic space"/>
    <property type="evidence" value="ECO:0007669"/>
    <property type="project" value="TreeGrafter"/>
</dbReference>
<dbReference type="CDD" id="cd07341">
    <property type="entry name" value="M56_BlaR1_MecR1_like"/>
    <property type="match status" value="1"/>
</dbReference>
<evidence type="ECO:0000313" key="7">
    <source>
        <dbReference type="Proteomes" id="UP000528457"/>
    </source>
</evidence>
<evidence type="ECO:0000256" key="1">
    <source>
        <dbReference type="ARBA" id="ARBA00004752"/>
    </source>
</evidence>
<dbReference type="InterPro" id="IPR036950">
    <property type="entry name" value="PBP_transglycosylase"/>
</dbReference>
<protein>
    <recommendedName>
        <fullName evidence="8">Monofunctional biosynthetic peptidoglycan transglycosylase</fullName>
    </recommendedName>
</protein>
<comment type="caution">
    <text evidence="6">The sequence shown here is derived from an EMBL/GenBank/DDBJ whole genome shotgun (WGS) entry which is preliminary data.</text>
</comment>
<dbReference type="InterPro" id="IPR008756">
    <property type="entry name" value="Peptidase_M56"/>
</dbReference>
<dbReference type="RefSeq" id="WP_166845061.1">
    <property type="nucleotide sequence ID" value="NZ_JAAONY010000002.1"/>
</dbReference>
<dbReference type="GO" id="GO:0008955">
    <property type="term" value="F:peptidoglycan glycosyltransferase activity"/>
    <property type="evidence" value="ECO:0007669"/>
    <property type="project" value="TreeGrafter"/>
</dbReference>
<dbReference type="SUPFAM" id="SSF53955">
    <property type="entry name" value="Lysozyme-like"/>
    <property type="match status" value="1"/>
</dbReference>
<evidence type="ECO:0000256" key="3">
    <source>
        <dbReference type="SAM" id="Phobius"/>
    </source>
</evidence>
<dbReference type="AlphaFoldDB" id="A0A7X0JV62"/>
<feature type="transmembrane region" description="Helical" evidence="3">
    <location>
        <begin position="309"/>
        <end position="329"/>
    </location>
</feature>
<evidence type="ECO:0000259" key="5">
    <source>
        <dbReference type="Pfam" id="PF05569"/>
    </source>
</evidence>
<evidence type="ECO:0008006" key="8">
    <source>
        <dbReference type="Google" id="ProtNLM"/>
    </source>
</evidence>
<feature type="domain" description="Glycosyl transferase family 51" evidence="4">
    <location>
        <begin position="352"/>
        <end position="522"/>
    </location>
</feature>
<proteinExistence type="predicted"/>
<feature type="transmembrane region" description="Helical" evidence="3">
    <location>
        <begin position="119"/>
        <end position="144"/>
    </location>
</feature>
<evidence type="ECO:0000256" key="2">
    <source>
        <dbReference type="ARBA" id="ARBA00022679"/>
    </source>
</evidence>
<dbReference type="Proteomes" id="UP000528457">
    <property type="component" value="Unassembled WGS sequence"/>
</dbReference>
<feature type="transmembrane region" description="Helical" evidence="3">
    <location>
        <begin position="44"/>
        <end position="62"/>
    </location>
</feature>
<reference evidence="6 7" key="1">
    <citation type="submission" date="2020-08" db="EMBL/GenBank/DDBJ databases">
        <title>Genomic Encyclopedia of Type Strains, Phase IV (KMG-IV): sequencing the most valuable type-strain genomes for metagenomic binning, comparative biology and taxonomic classification.</title>
        <authorList>
            <person name="Goeker M."/>
        </authorList>
    </citation>
    <scope>NUCLEOTIDE SEQUENCE [LARGE SCALE GENOMIC DNA]</scope>
    <source>
        <strain evidence="6 7">DSM 22368</strain>
    </source>
</reference>
<feature type="domain" description="Peptidase M56" evidence="5">
    <location>
        <begin position="164"/>
        <end position="299"/>
    </location>
</feature>
<dbReference type="Pfam" id="PF05569">
    <property type="entry name" value="Peptidase_M56"/>
    <property type="match status" value="1"/>
</dbReference>
<dbReference type="EMBL" id="JACHHT010000002">
    <property type="protein sequence ID" value="MBB6522868.1"/>
    <property type="molecule type" value="Genomic_DNA"/>
</dbReference>
<dbReference type="InParanoid" id="A0A7X0JV62"/>
<dbReference type="InterPro" id="IPR050396">
    <property type="entry name" value="Glycosyltr_51/Transpeptidase"/>
</dbReference>
<comment type="pathway">
    <text evidence="1">Cell wall biogenesis; peptidoglycan biosynthesis.</text>
</comment>
<keyword evidence="3" id="KW-1133">Transmembrane helix</keyword>